<dbReference type="Proteomes" id="UP000036608">
    <property type="component" value="Chromosome"/>
</dbReference>
<dbReference type="RefSeq" id="WP_049712311.1">
    <property type="nucleotide sequence ID" value="NZ_CP011507.1"/>
</dbReference>
<gene>
    <name evidence="1" type="ORF">AA957_23555</name>
</gene>
<evidence type="ECO:0000313" key="2">
    <source>
        <dbReference type="Proteomes" id="UP000036608"/>
    </source>
</evidence>
<proteinExistence type="predicted"/>
<reference evidence="1 2" key="1">
    <citation type="journal article" date="2015" name="Genome Announc.">
        <title>Complete Genome Sequence of the Rhizobacterium Pseudomonas trivialis Strain IHBB745 with Multiple Plant Growth-Promoting Activities and Tolerance to Desiccation and Alkalinity.</title>
        <authorList>
            <person name="Gulati A."/>
            <person name="Swarnkar M.K."/>
            <person name="Vyas P."/>
            <person name="Rahi P."/>
            <person name="Thakur R."/>
            <person name="Thakur N."/>
            <person name="Singh A.K."/>
        </authorList>
    </citation>
    <scope>NUCLEOTIDE SEQUENCE [LARGE SCALE GENOMIC DNA]</scope>
    <source>
        <strain evidence="2">745</strain>
    </source>
</reference>
<accession>A0A0H5AFT6</accession>
<dbReference type="AlphaFoldDB" id="A0A0H5AFT6"/>
<name>A0A0H5AFT6_9PSED</name>
<reference evidence="2" key="2">
    <citation type="submission" date="2015-05" db="EMBL/GenBank/DDBJ databases">
        <authorList>
            <person name="Swarnkar M.K."/>
            <person name="Vyas P."/>
            <person name="Rahi P."/>
            <person name="Thakur R."/>
            <person name="Thakur N."/>
            <person name="Singh A.K."/>
            <person name="Gulati A."/>
        </authorList>
    </citation>
    <scope>NUCLEOTIDE SEQUENCE [LARGE SCALE GENOMIC DNA]</scope>
    <source>
        <strain evidence="2">745</strain>
    </source>
</reference>
<organism evidence="1 2">
    <name type="scientific">Pseudomonas trivialis</name>
    <dbReference type="NCBI Taxonomy" id="200450"/>
    <lineage>
        <taxon>Bacteria</taxon>
        <taxon>Pseudomonadati</taxon>
        <taxon>Pseudomonadota</taxon>
        <taxon>Gammaproteobacteria</taxon>
        <taxon>Pseudomonadales</taxon>
        <taxon>Pseudomonadaceae</taxon>
        <taxon>Pseudomonas</taxon>
    </lineage>
</organism>
<evidence type="ECO:0008006" key="3">
    <source>
        <dbReference type="Google" id="ProtNLM"/>
    </source>
</evidence>
<protein>
    <recommendedName>
        <fullName evidence="3">Lipoprotein</fullName>
    </recommendedName>
</protein>
<dbReference type="KEGG" id="ptv:AA957_23555"/>
<evidence type="ECO:0000313" key="1">
    <source>
        <dbReference type="EMBL" id="AKS08978.1"/>
    </source>
</evidence>
<dbReference type="PROSITE" id="PS51257">
    <property type="entry name" value="PROKAR_LIPOPROTEIN"/>
    <property type="match status" value="1"/>
</dbReference>
<dbReference type="PATRIC" id="fig|200450.3.peg.4849"/>
<dbReference type="EMBL" id="CP011507">
    <property type="protein sequence ID" value="AKS08978.1"/>
    <property type="molecule type" value="Genomic_DNA"/>
</dbReference>
<sequence>MKSLVVLALIATLAGCATQGKSEKQILDEAATAYVKSMPAGSDKLRLHTMSIPKTGLFGDTLAIAMTSDQNAAHLRGELLNAKRMGDVFFLIIGAGSPVDVAVISKAVEGQDLNGMQIYYSGTDAQRDTVRAAVERPRRNFITSMRNDCSHFEPSG</sequence>